<dbReference type="AlphaFoldDB" id="A0A7W9BGK5"/>
<dbReference type="InterPro" id="IPR016163">
    <property type="entry name" value="Ald_DH_C"/>
</dbReference>
<dbReference type="InterPro" id="IPR015590">
    <property type="entry name" value="Aldehyde_DH_dom"/>
</dbReference>
<dbReference type="EMBL" id="JACIJK010000015">
    <property type="protein sequence ID" value="MBB5716802.1"/>
    <property type="molecule type" value="Genomic_DNA"/>
</dbReference>
<dbReference type="EC" id="1.2.1.28" evidence="7"/>
<dbReference type="PROSITE" id="PS00070">
    <property type="entry name" value="ALDEHYDE_DEHYDR_CYS"/>
    <property type="match status" value="1"/>
</dbReference>
<dbReference type="InterPro" id="IPR029510">
    <property type="entry name" value="Ald_DH_CS_GLU"/>
</dbReference>
<dbReference type="InterPro" id="IPR016160">
    <property type="entry name" value="Ald_DH_CS_CYS"/>
</dbReference>
<evidence type="ECO:0000256" key="3">
    <source>
        <dbReference type="ARBA" id="ARBA00023027"/>
    </source>
</evidence>
<keyword evidence="3" id="KW-0520">NAD</keyword>
<evidence type="ECO:0000256" key="5">
    <source>
        <dbReference type="RuleBase" id="RU003345"/>
    </source>
</evidence>
<keyword evidence="2 5" id="KW-0560">Oxidoreductase</keyword>
<accession>A0A7W9BGK5</accession>
<dbReference type="Gene3D" id="3.40.309.10">
    <property type="entry name" value="Aldehyde Dehydrogenase, Chain A, domain 2"/>
    <property type="match status" value="1"/>
</dbReference>
<organism evidence="7 8">
    <name type="scientific">Sphingomonas aerophila</name>
    <dbReference type="NCBI Taxonomy" id="1344948"/>
    <lineage>
        <taxon>Bacteria</taxon>
        <taxon>Pseudomonadati</taxon>
        <taxon>Pseudomonadota</taxon>
        <taxon>Alphaproteobacteria</taxon>
        <taxon>Sphingomonadales</taxon>
        <taxon>Sphingomonadaceae</taxon>
        <taxon>Sphingomonas</taxon>
    </lineage>
</organism>
<dbReference type="SUPFAM" id="SSF53720">
    <property type="entry name" value="ALDH-like"/>
    <property type="match status" value="1"/>
</dbReference>
<dbReference type="PROSITE" id="PS00687">
    <property type="entry name" value="ALDEHYDE_DEHYDR_GLU"/>
    <property type="match status" value="1"/>
</dbReference>
<dbReference type="InterPro" id="IPR016162">
    <property type="entry name" value="Ald_DH_N"/>
</dbReference>
<evidence type="ECO:0000259" key="6">
    <source>
        <dbReference type="Pfam" id="PF00171"/>
    </source>
</evidence>
<dbReference type="PANTHER" id="PTHR42986:SF1">
    <property type="entry name" value="BENZALDEHYDE DEHYDROGENASE YFMT"/>
    <property type="match status" value="1"/>
</dbReference>
<gene>
    <name evidence="7" type="ORF">FHS94_003674</name>
</gene>
<comment type="similarity">
    <text evidence="1 5">Belongs to the aldehyde dehydrogenase family.</text>
</comment>
<dbReference type="CDD" id="cd07104">
    <property type="entry name" value="ALDH_BenzADH-like"/>
    <property type="match status" value="1"/>
</dbReference>
<keyword evidence="8" id="KW-1185">Reference proteome</keyword>
<feature type="active site" evidence="4">
    <location>
        <position position="259"/>
    </location>
</feature>
<dbReference type="GO" id="GO:0018479">
    <property type="term" value="F:benzaldehyde dehydrogenase (NAD+) activity"/>
    <property type="evidence" value="ECO:0007669"/>
    <property type="project" value="UniProtKB-EC"/>
</dbReference>
<evidence type="ECO:0000313" key="7">
    <source>
        <dbReference type="EMBL" id="MBB5716802.1"/>
    </source>
</evidence>
<sequence length="494" mass="52526">MFEASVPNFELMRSDLWAEKMYAGSWITTGATLDVTDKATGETIGKVADATAADIADACARANAVAASWAAVAPSERADIIRRAGELMIEHKDEAVYWLVRETGSTRYKAEFEIAVTKDYFDHAANLLSAPWRTVIQDDAETLSYFERTPLGVVSVIGPFNWPLVLGLRAVAPALAAGNAVVLKPSSNTAVAGGLLLARLFEEAGLPAGVLSVVTGSGSAGAAMVRDPNVAMIAFTGSTGVGRDIGAAAGGELKRFALELGGKNPFVVLHDADIELAARAGAFATFLHQGQICIAVGLHIVHESVADAYAARLAELAREMKVGDPWREQVALGPIISERQRDHIHQMVQESVSEGAKVVEGGTYEGSFYRPTVVTNLGSSSRLVKEEVFGPIAPIVTFQDDEEALRLANGSGYGLAASIFGELGHAREIAKRVESGMVHVNDQPVKVDTRAPFGGVKASGNTTRIGTQHDLDEYTTARWVTEMKVTPTYTLSNS</sequence>
<comment type="caution">
    <text evidence="7">The sequence shown here is derived from an EMBL/GenBank/DDBJ whole genome shotgun (WGS) entry which is preliminary data.</text>
</comment>
<protein>
    <submittedName>
        <fullName evidence="7">Benzaldehyde dehydrogenase (NAD)</fullName>
        <ecNumber evidence="7">1.2.1.28</ecNumber>
    </submittedName>
</protein>
<reference evidence="7 8" key="1">
    <citation type="submission" date="2020-08" db="EMBL/GenBank/DDBJ databases">
        <title>Genomic Encyclopedia of Type Strains, Phase IV (KMG-IV): sequencing the most valuable type-strain genomes for metagenomic binning, comparative biology and taxonomic classification.</title>
        <authorList>
            <person name="Goeker M."/>
        </authorList>
    </citation>
    <scope>NUCLEOTIDE SEQUENCE [LARGE SCALE GENOMIC DNA]</scope>
    <source>
        <strain evidence="7 8">DSM 100044</strain>
    </source>
</reference>
<evidence type="ECO:0000256" key="1">
    <source>
        <dbReference type="ARBA" id="ARBA00009986"/>
    </source>
</evidence>
<name>A0A7W9BGK5_9SPHN</name>
<evidence type="ECO:0000256" key="4">
    <source>
        <dbReference type="PROSITE-ProRule" id="PRU10007"/>
    </source>
</evidence>
<dbReference type="Gene3D" id="3.40.605.10">
    <property type="entry name" value="Aldehyde Dehydrogenase, Chain A, domain 1"/>
    <property type="match status" value="1"/>
</dbReference>
<dbReference type="FunFam" id="3.40.605.10:FF:000007">
    <property type="entry name" value="NAD/NADP-dependent betaine aldehyde dehydrogenase"/>
    <property type="match status" value="1"/>
</dbReference>
<dbReference type="Pfam" id="PF00171">
    <property type="entry name" value="Aldedh"/>
    <property type="match status" value="1"/>
</dbReference>
<proteinExistence type="inferred from homology"/>
<dbReference type="Proteomes" id="UP000546200">
    <property type="component" value="Unassembled WGS sequence"/>
</dbReference>
<evidence type="ECO:0000313" key="8">
    <source>
        <dbReference type="Proteomes" id="UP000546200"/>
    </source>
</evidence>
<dbReference type="InterPro" id="IPR016161">
    <property type="entry name" value="Ald_DH/histidinol_DH"/>
</dbReference>
<feature type="domain" description="Aldehyde dehydrogenase" evidence="6">
    <location>
        <begin position="29"/>
        <end position="480"/>
    </location>
</feature>
<dbReference type="PANTHER" id="PTHR42986">
    <property type="entry name" value="BENZALDEHYDE DEHYDROGENASE YFMT"/>
    <property type="match status" value="1"/>
</dbReference>
<evidence type="ECO:0000256" key="2">
    <source>
        <dbReference type="ARBA" id="ARBA00023002"/>
    </source>
</evidence>